<accession>A0ACB9X6L6</accession>
<sequence length="649" mass="70539">MLPVDQAECCADHMHCCPSGTLCHAETFSCLNTTGSIPWVERASADQPGSSKSFRMIKAFMGEEEDNICPDQSRCPPEFSCQRALTRFGCCPLAQGVPCSDGKHCCPEGHQCSADCRSCIKKEVVTTVLCSDVSECPDETTCCLMTDGTYGCCPMPTAVCCDDKIHCCPEGHTCDVEQGKCISSSTKKETPMWAKLPARIRADWENHKGEEVTAKTVVKGESEDPELTTVYTVSPTETEVSPVTQTAAGNYDSTSACPDNTTCCKNKEGQWSCCPLPEAVFVKISLTAAPKGKTCNLAAQTCDDDTFSKPWFEKIPSIPRQGAQVQDVPCDSLKSCPDETTCCKTKTGDWACCPLPKAVCCDDHESCCPVDTTCNLVSKTCDGSLGSTPMKQKLPAFGTEAPTTVATTATTESEATESQATDTEQTTKPDEEEVTTAQLEKHDEEEDIMCDAHTSCPRSTTCCFMDQYRKWGCCPLKEAVCCSDGNHCCPENYKCNEGRTTCFKGEVEIPWYTKLPATTSIEAHPSSVECEGQAQCPERTTCCRLQTGEWGCCPLQNAVCCTDKEHCCPQDYTCNIGSNSCQKLIMLQLETVPLTPVHLLEHQPLLLPSNKRDVKCDETTSCPDERPAARHLQLNGAAVHLLMRCAAAT</sequence>
<evidence type="ECO:0000313" key="1">
    <source>
        <dbReference type="EMBL" id="KAI4821623.1"/>
    </source>
</evidence>
<evidence type="ECO:0000313" key="2">
    <source>
        <dbReference type="Proteomes" id="UP001057452"/>
    </source>
</evidence>
<dbReference type="EMBL" id="CM043792">
    <property type="protein sequence ID" value="KAI4821623.1"/>
    <property type="molecule type" value="Genomic_DNA"/>
</dbReference>
<proteinExistence type="predicted"/>
<name>A0ACB9X6L6_CHAAC</name>
<keyword evidence="2" id="KW-1185">Reference proteome</keyword>
<gene>
    <name evidence="1" type="ORF">KUCAC02_007220</name>
</gene>
<organism evidence="1 2">
    <name type="scientific">Chaenocephalus aceratus</name>
    <name type="common">Blackfin icefish</name>
    <name type="synonym">Chaenichthys aceratus</name>
    <dbReference type="NCBI Taxonomy" id="36190"/>
    <lineage>
        <taxon>Eukaryota</taxon>
        <taxon>Metazoa</taxon>
        <taxon>Chordata</taxon>
        <taxon>Craniata</taxon>
        <taxon>Vertebrata</taxon>
        <taxon>Euteleostomi</taxon>
        <taxon>Actinopterygii</taxon>
        <taxon>Neopterygii</taxon>
        <taxon>Teleostei</taxon>
        <taxon>Neoteleostei</taxon>
        <taxon>Acanthomorphata</taxon>
        <taxon>Eupercaria</taxon>
        <taxon>Perciformes</taxon>
        <taxon>Notothenioidei</taxon>
        <taxon>Channichthyidae</taxon>
        <taxon>Chaenocephalus</taxon>
    </lineage>
</organism>
<reference evidence="1" key="1">
    <citation type="submission" date="2022-05" db="EMBL/GenBank/DDBJ databases">
        <title>Chromosome-level genome of Chaenocephalus aceratus.</title>
        <authorList>
            <person name="Park H."/>
        </authorList>
    </citation>
    <scope>NUCLEOTIDE SEQUENCE</scope>
    <source>
        <strain evidence="1">KU_202001</strain>
    </source>
</reference>
<protein>
    <submittedName>
        <fullName evidence="1">Uncharacterized protein</fullName>
    </submittedName>
</protein>
<comment type="caution">
    <text evidence="1">The sequence shown here is derived from an EMBL/GenBank/DDBJ whole genome shotgun (WGS) entry which is preliminary data.</text>
</comment>
<dbReference type="Proteomes" id="UP001057452">
    <property type="component" value="Chromosome 8"/>
</dbReference>